<gene>
    <name evidence="4" type="ORF">IAA45_09555</name>
</gene>
<dbReference type="EMBL" id="DXEX01000204">
    <property type="protein sequence ID" value="HIX59943.1"/>
    <property type="molecule type" value="Genomic_DNA"/>
</dbReference>
<protein>
    <submittedName>
        <fullName evidence="4">DUF4367 domain-containing protein</fullName>
    </submittedName>
</protein>
<feature type="compositionally biased region" description="Basic and acidic residues" evidence="1">
    <location>
        <begin position="65"/>
        <end position="81"/>
    </location>
</feature>
<proteinExistence type="predicted"/>
<keyword evidence="2" id="KW-0812">Transmembrane</keyword>
<name>A0A9D1WJ00_9FIRM</name>
<dbReference type="InterPro" id="IPR025377">
    <property type="entry name" value="DUF4367"/>
</dbReference>
<evidence type="ECO:0000256" key="1">
    <source>
        <dbReference type="SAM" id="MobiDB-lite"/>
    </source>
</evidence>
<dbReference type="Proteomes" id="UP000886817">
    <property type="component" value="Unassembled WGS sequence"/>
</dbReference>
<reference evidence="4" key="2">
    <citation type="submission" date="2021-04" db="EMBL/GenBank/DDBJ databases">
        <authorList>
            <person name="Gilroy R."/>
        </authorList>
    </citation>
    <scope>NUCLEOTIDE SEQUENCE</scope>
    <source>
        <strain evidence="4">ChiSjej1B19-8411</strain>
    </source>
</reference>
<accession>A0A9D1WJ00</accession>
<evidence type="ECO:0000313" key="5">
    <source>
        <dbReference type="Proteomes" id="UP000886817"/>
    </source>
</evidence>
<dbReference type="Pfam" id="PF14285">
    <property type="entry name" value="DUF4367"/>
    <property type="match status" value="1"/>
</dbReference>
<feature type="domain" description="DUF4367" evidence="3">
    <location>
        <begin position="166"/>
        <end position="278"/>
    </location>
</feature>
<feature type="transmembrane region" description="Helical" evidence="2">
    <location>
        <begin position="91"/>
        <end position="111"/>
    </location>
</feature>
<evidence type="ECO:0000259" key="3">
    <source>
        <dbReference type="Pfam" id="PF14285"/>
    </source>
</evidence>
<evidence type="ECO:0000256" key="2">
    <source>
        <dbReference type="SAM" id="Phobius"/>
    </source>
</evidence>
<reference evidence="4" key="1">
    <citation type="journal article" date="2021" name="PeerJ">
        <title>Extensive microbial diversity within the chicken gut microbiome revealed by metagenomics and culture.</title>
        <authorList>
            <person name="Gilroy R."/>
            <person name="Ravi A."/>
            <person name="Getino M."/>
            <person name="Pursley I."/>
            <person name="Horton D.L."/>
            <person name="Alikhan N.F."/>
            <person name="Baker D."/>
            <person name="Gharbi K."/>
            <person name="Hall N."/>
            <person name="Watson M."/>
            <person name="Adriaenssens E.M."/>
            <person name="Foster-Nyarko E."/>
            <person name="Jarju S."/>
            <person name="Secka A."/>
            <person name="Antonio M."/>
            <person name="Oren A."/>
            <person name="Chaudhuri R.R."/>
            <person name="La Ragione R."/>
            <person name="Hildebrand F."/>
            <person name="Pallen M.J."/>
        </authorList>
    </citation>
    <scope>NUCLEOTIDE SEQUENCE</scope>
    <source>
        <strain evidence="4">ChiSjej1B19-8411</strain>
    </source>
</reference>
<keyword evidence="2" id="KW-1133">Transmembrane helix</keyword>
<evidence type="ECO:0000313" key="4">
    <source>
        <dbReference type="EMBL" id="HIX59943.1"/>
    </source>
</evidence>
<comment type="caution">
    <text evidence="4">The sequence shown here is derived from an EMBL/GenBank/DDBJ whole genome shotgun (WGS) entry which is preliminary data.</text>
</comment>
<feature type="region of interest" description="Disordered" evidence="1">
    <location>
        <begin position="65"/>
        <end position="86"/>
    </location>
</feature>
<keyword evidence="2" id="KW-0472">Membrane</keyword>
<organism evidence="4 5">
    <name type="scientific">Candidatus Blautia gallistercoris</name>
    <dbReference type="NCBI Taxonomy" id="2838490"/>
    <lineage>
        <taxon>Bacteria</taxon>
        <taxon>Bacillati</taxon>
        <taxon>Bacillota</taxon>
        <taxon>Clostridia</taxon>
        <taxon>Lachnospirales</taxon>
        <taxon>Lachnospiraceae</taxon>
        <taxon>Blautia</taxon>
    </lineage>
</organism>
<dbReference type="AlphaFoldDB" id="A0A9D1WJ00"/>
<sequence length="282" mass="32113">MDKMSRKIDENLEIGDWMSEEYKKEADDIIQDVLSKDDVLPDDQIDVQGSYEKLVAEMKVRGIYREDSQPETKEAPEEPKKEKKQGKAARGLAKAAAFLLVVGASVFAGSMTSEANRNYLIDNINMLIGNDVQVNVTSGSDQDVADTDENEAVLDIEDKLSVGVPAFLYRPAKLKYYSYYVDEMAMNANLNYLYGDKVINLRIQVSNDEIEANIAMHGDADETIPVFSEENLEVELHKIQAKDDREPSYLAQWNIDNVYYQLSGKMDYQELRQMIEQMVMIY</sequence>